<feature type="domain" description="C2H2-type" evidence="11">
    <location>
        <begin position="1596"/>
        <end position="1625"/>
    </location>
</feature>
<keyword evidence="2" id="KW-0479">Metal-binding</keyword>
<feature type="compositionally biased region" description="Acidic residues" evidence="10">
    <location>
        <begin position="1203"/>
        <end position="1215"/>
    </location>
</feature>
<dbReference type="Pfam" id="PF00096">
    <property type="entry name" value="zf-C2H2"/>
    <property type="match status" value="3"/>
</dbReference>
<feature type="region of interest" description="Disordered" evidence="10">
    <location>
        <begin position="182"/>
        <end position="204"/>
    </location>
</feature>
<dbReference type="InterPro" id="IPR036236">
    <property type="entry name" value="Znf_C2H2_sf"/>
</dbReference>
<feature type="domain" description="C2H2-type" evidence="11">
    <location>
        <begin position="240"/>
        <end position="264"/>
    </location>
</feature>
<keyword evidence="5" id="KW-0862">Zinc</keyword>
<evidence type="ECO:0000256" key="6">
    <source>
        <dbReference type="ARBA" id="ARBA00023015"/>
    </source>
</evidence>
<dbReference type="PANTHER" id="PTHR45944">
    <property type="entry name" value="SCHNURRI, ISOFORM F"/>
    <property type="match status" value="1"/>
</dbReference>
<keyword evidence="6" id="KW-0805">Transcription regulation</keyword>
<dbReference type="GO" id="GO:0008270">
    <property type="term" value="F:zinc ion binding"/>
    <property type="evidence" value="ECO:0007669"/>
    <property type="project" value="UniProtKB-KW"/>
</dbReference>
<evidence type="ECO:0000313" key="13">
    <source>
        <dbReference type="Proteomes" id="UP000183832"/>
    </source>
</evidence>
<dbReference type="FunFam" id="3.30.160.60:FF:000594">
    <property type="entry name" value="Transcription factor HIVEP2"/>
    <property type="match status" value="2"/>
</dbReference>
<dbReference type="OrthoDB" id="10042249at2759"/>
<reference evidence="12 13" key="1">
    <citation type="submission" date="2015-04" db="EMBL/GenBank/DDBJ databases">
        <authorList>
            <person name="Syromyatnikov M.Y."/>
            <person name="Popov V.N."/>
        </authorList>
    </citation>
    <scope>NUCLEOTIDE SEQUENCE [LARGE SCALE GENOMIC DNA]</scope>
</reference>
<feature type="region of interest" description="Disordered" evidence="10">
    <location>
        <begin position="1713"/>
        <end position="1754"/>
    </location>
</feature>
<keyword evidence="8" id="KW-0539">Nucleus</keyword>
<comment type="subcellular location">
    <subcellularLocation>
        <location evidence="1">Nucleus</location>
    </subcellularLocation>
</comment>
<feature type="compositionally biased region" description="Polar residues" evidence="10">
    <location>
        <begin position="587"/>
        <end position="607"/>
    </location>
</feature>
<protein>
    <submittedName>
        <fullName evidence="12">CLUMA_CG009057, isoform A</fullName>
    </submittedName>
</protein>
<dbReference type="SUPFAM" id="SSF57667">
    <property type="entry name" value="beta-beta-alpha zinc fingers"/>
    <property type="match status" value="4"/>
</dbReference>
<dbReference type="PANTHER" id="PTHR45944:SF2">
    <property type="entry name" value="SCHNURRI, ISOFORM F"/>
    <property type="match status" value="1"/>
</dbReference>
<dbReference type="SMART" id="SM00451">
    <property type="entry name" value="ZnF_U1"/>
    <property type="match status" value="2"/>
</dbReference>
<feature type="compositionally biased region" description="Low complexity" evidence="10">
    <location>
        <begin position="562"/>
        <end position="580"/>
    </location>
</feature>
<dbReference type="GO" id="GO:0000978">
    <property type="term" value="F:RNA polymerase II cis-regulatory region sequence-specific DNA binding"/>
    <property type="evidence" value="ECO:0007669"/>
    <property type="project" value="TreeGrafter"/>
</dbReference>
<feature type="domain" description="C2H2-type" evidence="11">
    <location>
        <begin position="1135"/>
        <end position="1162"/>
    </location>
</feature>
<feature type="compositionally biased region" description="Low complexity" evidence="10">
    <location>
        <begin position="312"/>
        <end position="327"/>
    </location>
</feature>
<keyword evidence="13" id="KW-1185">Reference proteome</keyword>
<feature type="region of interest" description="Disordered" evidence="10">
    <location>
        <begin position="955"/>
        <end position="975"/>
    </location>
</feature>
<feature type="compositionally biased region" description="Low complexity" evidence="10">
    <location>
        <begin position="384"/>
        <end position="396"/>
    </location>
</feature>
<feature type="compositionally biased region" description="Polar residues" evidence="10">
    <location>
        <begin position="301"/>
        <end position="310"/>
    </location>
</feature>
<feature type="domain" description="C2H2-type" evidence="11">
    <location>
        <begin position="1163"/>
        <end position="1187"/>
    </location>
</feature>
<dbReference type="PROSITE" id="PS00028">
    <property type="entry name" value="ZINC_FINGER_C2H2_1"/>
    <property type="match status" value="8"/>
</dbReference>
<evidence type="ECO:0000256" key="3">
    <source>
        <dbReference type="ARBA" id="ARBA00022737"/>
    </source>
</evidence>
<evidence type="ECO:0000256" key="7">
    <source>
        <dbReference type="ARBA" id="ARBA00023163"/>
    </source>
</evidence>
<evidence type="ECO:0000256" key="5">
    <source>
        <dbReference type="ARBA" id="ARBA00022833"/>
    </source>
</evidence>
<dbReference type="SMART" id="SM00355">
    <property type="entry name" value="ZnF_C2H2"/>
    <property type="match status" value="8"/>
</dbReference>
<feature type="domain" description="C2H2-type" evidence="11">
    <location>
        <begin position="1641"/>
        <end position="1670"/>
    </location>
</feature>
<dbReference type="InterPro" id="IPR003604">
    <property type="entry name" value="Matrin/U1-like-C_Znf_C2H2"/>
</dbReference>
<proteinExistence type="predicted"/>
<feature type="region of interest" description="Disordered" evidence="10">
    <location>
        <begin position="301"/>
        <end position="327"/>
    </location>
</feature>
<dbReference type="GO" id="GO:0000981">
    <property type="term" value="F:DNA-binding transcription factor activity, RNA polymerase II-specific"/>
    <property type="evidence" value="ECO:0007669"/>
    <property type="project" value="TreeGrafter"/>
</dbReference>
<feature type="region of interest" description="Disordered" evidence="10">
    <location>
        <begin position="1306"/>
        <end position="1333"/>
    </location>
</feature>
<feature type="region of interest" description="Disordered" evidence="10">
    <location>
        <begin position="1238"/>
        <end position="1269"/>
    </location>
</feature>
<accession>A0A1J1I9F1</accession>
<evidence type="ECO:0000256" key="8">
    <source>
        <dbReference type="ARBA" id="ARBA00023242"/>
    </source>
</evidence>
<feature type="compositionally biased region" description="Acidic residues" evidence="10">
    <location>
        <begin position="1732"/>
        <end position="1747"/>
    </location>
</feature>
<dbReference type="InterPro" id="IPR051969">
    <property type="entry name" value="Zinc-finger_DNA-bd_regulators"/>
</dbReference>
<feature type="domain" description="C2H2-type" evidence="11">
    <location>
        <begin position="1568"/>
        <end position="1595"/>
    </location>
</feature>
<dbReference type="Gene3D" id="3.30.160.60">
    <property type="entry name" value="Classic Zinc Finger"/>
    <property type="match status" value="5"/>
</dbReference>
<evidence type="ECO:0000256" key="4">
    <source>
        <dbReference type="ARBA" id="ARBA00022771"/>
    </source>
</evidence>
<name>A0A1J1I9F1_9DIPT</name>
<evidence type="ECO:0000256" key="10">
    <source>
        <dbReference type="SAM" id="MobiDB-lite"/>
    </source>
</evidence>
<dbReference type="InterPro" id="IPR013087">
    <property type="entry name" value="Znf_C2H2_type"/>
</dbReference>
<evidence type="ECO:0000313" key="12">
    <source>
        <dbReference type="EMBL" id="CRK95598.1"/>
    </source>
</evidence>
<keyword evidence="3" id="KW-0677">Repeat</keyword>
<dbReference type="GO" id="GO:0005634">
    <property type="term" value="C:nucleus"/>
    <property type="evidence" value="ECO:0007669"/>
    <property type="project" value="UniProtKB-SubCell"/>
</dbReference>
<feature type="region of interest" description="Disordered" evidence="10">
    <location>
        <begin position="1196"/>
        <end position="1225"/>
    </location>
</feature>
<dbReference type="EMBL" id="CVRI01000042">
    <property type="protein sequence ID" value="CRK95598.1"/>
    <property type="molecule type" value="Genomic_DNA"/>
</dbReference>
<feature type="region of interest" description="Disordered" evidence="10">
    <location>
        <begin position="842"/>
        <end position="862"/>
    </location>
</feature>
<evidence type="ECO:0000259" key="11">
    <source>
        <dbReference type="PROSITE" id="PS50157"/>
    </source>
</evidence>
<feature type="compositionally biased region" description="Polar residues" evidence="10">
    <location>
        <begin position="182"/>
        <end position="199"/>
    </location>
</feature>
<dbReference type="Pfam" id="PF12874">
    <property type="entry name" value="zf-met"/>
    <property type="match status" value="1"/>
</dbReference>
<evidence type="ECO:0000256" key="9">
    <source>
        <dbReference type="PROSITE-ProRule" id="PRU00042"/>
    </source>
</evidence>
<evidence type="ECO:0000256" key="2">
    <source>
        <dbReference type="ARBA" id="ARBA00022723"/>
    </source>
</evidence>
<feature type="region of interest" description="Disordered" evidence="10">
    <location>
        <begin position="562"/>
        <end position="607"/>
    </location>
</feature>
<keyword evidence="4 9" id="KW-0863">Zinc-finger</keyword>
<feature type="compositionally biased region" description="Low complexity" evidence="10">
    <location>
        <begin position="1238"/>
        <end position="1257"/>
    </location>
</feature>
<keyword evidence="7" id="KW-0804">Transcription</keyword>
<evidence type="ECO:0000256" key="1">
    <source>
        <dbReference type="ARBA" id="ARBA00004123"/>
    </source>
</evidence>
<feature type="region of interest" description="Disordered" evidence="10">
    <location>
        <begin position="1782"/>
        <end position="1803"/>
    </location>
</feature>
<dbReference type="Proteomes" id="UP000183832">
    <property type="component" value="Unassembled WGS sequence"/>
</dbReference>
<organism evidence="12 13">
    <name type="scientific">Clunio marinus</name>
    <dbReference type="NCBI Taxonomy" id="568069"/>
    <lineage>
        <taxon>Eukaryota</taxon>
        <taxon>Metazoa</taxon>
        <taxon>Ecdysozoa</taxon>
        <taxon>Arthropoda</taxon>
        <taxon>Hexapoda</taxon>
        <taxon>Insecta</taxon>
        <taxon>Pterygota</taxon>
        <taxon>Neoptera</taxon>
        <taxon>Endopterygota</taxon>
        <taxon>Diptera</taxon>
        <taxon>Nematocera</taxon>
        <taxon>Chironomoidea</taxon>
        <taxon>Chironomidae</taxon>
        <taxon>Clunio</taxon>
    </lineage>
</organism>
<sequence>MSAEWGKWRQYDDPGGTTTADDLKISLVKSSPAIFSNRTNIDHEKVNKDQESVNEDLSLRNNHFLSVPSPPKHLLTTEEEKQLVKDIIDINNENFMHQNQHQSVNQLNNNQNNASSFLLTPIASGSQFVTVTTLGNHNHNHNSNFQPADHRHKILSHQEVSGSFSQTSNGNFVIINSQQATVDSSHQPPTTPFTSISNVPTSTTPGPTPGRYICPYCQLNCAKPSVLQKHIRAHTNERPYPCTLCGFAFKTKSNLYKHCRSRAHIQRCNGETDPTSALIANQNDEDGCSLESGDIDEAESTQLETTTPLVVSSAPPTGTGVSTPSTPSTPSFFSTNAGQLTPQIIEERISKIISDNEAIIDKVEALLQKKYHKITGIQRHLSTSSSTTSCVSPFSTGTELPPQSNSKLALALLKQQQQQKIHDEEILRYHMSTQQPLNLIKINEPLTVDVGTSANCTTPRKRYLIENPSPLVITSNQQQQEEKPQTQVQATQLVVPASHPQNPEGSIIKDLLLNSKNFGAVDGETGDGSYTCPTCKLSFRGADILKYHLICHCQGEENILSRSAPISPSSSISSPYYPRSSSEKHSPTSLSQLASSQLKVGTSRNPSSLQKLAKSQLKAPKHKPDNITINPSISAIKPNIHHQAVIKNPLPSPGPLLGNTRLVDKRSDDEFGVIIKKPKLEYPSISEAKMQTLFGGDMKIFQEKTNVNSKNFPSGGSFVEGPGPIETLKDTSPNMMRQGLSGGIALELKKESPTTTPGNGPPPVTPKLIVTITPTLAPTLTTNSMFGSGKSNHFQFPSSVTVYNPLTLPLMSTATIGTQSIVHGGRVIPYVPGIPGPNTTNVINKNDLPPPPAPIKDKRMNSPSMKMNGMMSSLRDASQIMPRPNGVMTKKKSFNFARIADNIDANRSGESKKENNLIVGESQEDGQQHQQEVTMKSTKSSFLRPTSLPLKPGTFTPKQHHGITPTANTLPLISPETPRPSKSCVQMYLNGHAYTYLGLKSSTKTFYCTVNKPQPVYIQNQHKLSMYSNWQIYNGNNPNILDLTPYTAMSLYDSRQKSVKFSVANDKKELVSLVELTTTKVATSIAPSNYQITQVPVTLIKDENAQTSSSGGSSVTGYDNSEEYTYIRGRGRGKYVCQECGIRCKKPSMLKKHIRTHTDLRPYTCSHCEFSFKTKGNLTKHMKSKAHFKKCSELGISPIPTMPDDDANEFDDNGNTDESKSRMPEHEAAQLLLSLSNHSANSNNSTNQSNSQQVTATESSSNEQVESHVERSRVILSTLKSGDFDLLNHEKYYSDPNLNRPKEAPQIVQASESHNDNDDDAVPMDLTKKPAKQESFKRQIPTIRVAVDVLPKFSEPALLINQLVSNIEKMPSNSIIGTNINFTDNIQYNESLLPQEYLTERALKDVRMKQSQQNDYNQSAISLLASSGKDVSSGDDKSLFIRQNNQSIVATSSKNGLMDALADLASKSDKLEVKLRSEDSMTSTKTNNANAKNVASEYLKLTQQKIPRATHEESTDGMSDQETPAILLTPQTVVVGEDGFHKKVATSTNIAGNDQLLYSHLQDDTGRPVCVVCSKVFQKASQLRIHMNIHYMERKYRCEACGVSFRTQGHLQKHEKSASHQNKVNMTSTFGVPSVSNPRPFKCKDCKIAFRIHGHLAKHLRSKMHVLKLECLQKLPFGTYAEMERSGFNLTDIDTSDCDNSLMSLRQLAKKLNEKDPSKLGPLPPLSHDDPADCDENGMNENYDSDSSDLGANTNYDDEIIMKRRAANDSDEADIAKRVKLSSEMEQHQVPSNSAIVKVKADD</sequence>
<feature type="domain" description="C2H2-type" evidence="11">
    <location>
        <begin position="212"/>
        <end position="239"/>
    </location>
</feature>
<dbReference type="FunFam" id="3.30.160.60:FF:000145">
    <property type="entry name" value="Zinc finger protein 574"/>
    <property type="match status" value="2"/>
</dbReference>
<feature type="region of interest" description="Disordered" evidence="10">
    <location>
        <begin position="384"/>
        <end position="403"/>
    </location>
</feature>
<dbReference type="PROSITE" id="PS50157">
    <property type="entry name" value="ZINC_FINGER_C2H2_2"/>
    <property type="match status" value="7"/>
</dbReference>
<dbReference type="STRING" id="568069.A0A1J1I9F1"/>
<gene>
    <name evidence="12" type="ORF">CLUMA_CG009057</name>
</gene>